<dbReference type="CDD" id="cd19670">
    <property type="entry name" value="UBR-box_UBR1_2_3"/>
    <property type="match status" value="1"/>
</dbReference>
<protein>
    <recommendedName>
        <fullName evidence="5">E3 ubiquitin-protein ligase</fullName>
        <ecNumber evidence="5">2.3.2.27</ecNumber>
    </recommendedName>
</protein>
<dbReference type="PANTHER" id="PTHR21497:SF24">
    <property type="entry name" value="E3 UBIQUITIN-PROTEIN LIGASE UBR1"/>
    <property type="match status" value="1"/>
</dbReference>
<evidence type="ECO:0000256" key="4">
    <source>
        <dbReference type="PROSITE-ProRule" id="PRU00508"/>
    </source>
</evidence>
<dbReference type="Pfam" id="PF02207">
    <property type="entry name" value="zf-UBR"/>
    <property type="match status" value="1"/>
</dbReference>
<evidence type="ECO:0000256" key="1">
    <source>
        <dbReference type="ARBA" id="ARBA00022723"/>
    </source>
</evidence>
<comment type="caution">
    <text evidence="7">The sequence shown here is derived from an EMBL/GenBank/DDBJ whole genome shotgun (WGS) entry which is preliminary data.</text>
</comment>
<dbReference type="GO" id="GO:0016567">
    <property type="term" value="P:protein ubiquitination"/>
    <property type="evidence" value="ECO:0007669"/>
    <property type="project" value="UniProtKB-UniRule"/>
</dbReference>
<dbReference type="UniPathway" id="UPA00143"/>
<dbReference type="AlphaFoldDB" id="A0A0C2M829"/>
<dbReference type="GO" id="GO:0000151">
    <property type="term" value="C:ubiquitin ligase complex"/>
    <property type="evidence" value="ECO:0007669"/>
    <property type="project" value="TreeGrafter"/>
</dbReference>
<evidence type="ECO:0000256" key="5">
    <source>
        <dbReference type="RuleBase" id="RU366018"/>
    </source>
</evidence>
<dbReference type="EC" id="2.3.2.27" evidence="5"/>
<feature type="zinc finger region" description="UBR-type" evidence="4">
    <location>
        <begin position="74"/>
        <end position="145"/>
    </location>
</feature>
<evidence type="ECO:0000259" key="6">
    <source>
        <dbReference type="PROSITE" id="PS51157"/>
    </source>
</evidence>
<accession>A0A0C2M829</accession>
<feature type="domain" description="UBR-type" evidence="6">
    <location>
        <begin position="74"/>
        <end position="145"/>
    </location>
</feature>
<dbReference type="GO" id="GO:0005737">
    <property type="term" value="C:cytoplasm"/>
    <property type="evidence" value="ECO:0007669"/>
    <property type="project" value="TreeGrafter"/>
</dbReference>
<evidence type="ECO:0000313" key="7">
    <source>
        <dbReference type="EMBL" id="KII63125.1"/>
    </source>
</evidence>
<keyword evidence="5" id="KW-0833">Ubl conjugation pathway</keyword>
<evidence type="ECO:0000313" key="8">
    <source>
        <dbReference type="Proteomes" id="UP000031668"/>
    </source>
</evidence>
<dbReference type="PROSITE" id="PS51157">
    <property type="entry name" value="ZF_UBR"/>
    <property type="match status" value="1"/>
</dbReference>
<keyword evidence="1 5" id="KW-0479">Metal-binding</keyword>
<evidence type="ECO:0000256" key="3">
    <source>
        <dbReference type="ARBA" id="ARBA00022833"/>
    </source>
</evidence>
<keyword evidence="8" id="KW-1185">Reference proteome</keyword>
<comment type="function">
    <text evidence="5">Ubiquitin ligase protein which is a component of the N-end rule pathway. Recognizes and binds to proteins bearing specific N-terminal residues that are destabilizing according to the N-end rule, leading to their ubiquitination and subsequent degradation.</text>
</comment>
<dbReference type="SMART" id="SM00396">
    <property type="entry name" value="ZnF_UBR1"/>
    <property type="match status" value="1"/>
</dbReference>
<dbReference type="PANTHER" id="PTHR21497">
    <property type="entry name" value="UBIQUITIN LIGASE E3 ALPHA-RELATED"/>
    <property type="match status" value="1"/>
</dbReference>
<gene>
    <name evidence="7" type="ORF">RF11_09526</name>
</gene>
<dbReference type="InterPro" id="IPR039164">
    <property type="entry name" value="UBR1-like"/>
</dbReference>
<dbReference type="Proteomes" id="UP000031668">
    <property type="component" value="Unassembled WGS sequence"/>
</dbReference>
<comment type="catalytic activity">
    <reaction evidence="5">
        <text>S-ubiquitinyl-[E2 ubiquitin-conjugating enzyme]-L-cysteine + [acceptor protein]-L-lysine = [E2 ubiquitin-conjugating enzyme]-L-cysteine + N(6)-ubiquitinyl-[acceptor protein]-L-lysine.</text>
        <dbReference type="EC" id="2.3.2.27"/>
    </reaction>
</comment>
<dbReference type="OrthoDB" id="26387at2759"/>
<comment type="pathway">
    <text evidence="5">Protein modification; protein ubiquitination.</text>
</comment>
<evidence type="ECO:0000256" key="2">
    <source>
        <dbReference type="ARBA" id="ARBA00022771"/>
    </source>
</evidence>
<dbReference type="GO" id="GO:0061630">
    <property type="term" value="F:ubiquitin protein ligase activity"/>
    <property type="evidence" value="ECO:0007669"/>
    <property type="project" value="UniProtKB-UniRule"/>
</dbReference>
<dbReference type="GO" id="GO:0008270">
    <property type="term" value="F:zinc ion binding"/>
    <property type="evidence" value="ECO:0007669"/>
    <property type="project" value="UniProtKB-UniRule"/>
</dbReference>
<keyword evidence="5" id="KW-0808">Transferase</keyword>
<reference evidence="7 8" key="1">
    <citation type="journal article" date="2014" name="Genome Biol. Evol.">
        <title>The genome of the myxosporean Thelohanellus kitauei shows adaptations to nutrient acquisition within its fish host.</title>
        <authorList>
            <person name="Yang Y."/>
            <person name="Xiong J."/>
            <person name="Zhou Z."/>
            <person name="Huo F."/>
            <person name="Miao W."/>
            <person name="Ran C."/>
            <person name="Liu Y."/>
            <person name="Zhang J."/>
            <person name="Feng J."/>
            <person name="Wang M."/>
            <person name="Wang M."/>
            <person name="Wang L."/>
            <person name="Yao B."/>
        </authorList>
    </citation>
    <scope>NUCLEOTIDE SEQUENCE [LARGE SCALE GENOMIC DNA]</scope>
    <source>
        <strain evidence="7">Wuqing</strain>
    </source>
</reference>
<dbReference type="GO" id="GO:0071596">
    <property type="term" value="P:ubiquitin-dependent protein catabolic process via the N-end rule pathway"/>
    <property type="evidence" value="ECO:0007669"/>
    <property type="project" value="UniProtKB-UniRule"/>
</dbReference>
<dbReference type="InterPro" id="IPR003126">
    <property type="entry name" value="Znf_UBR"/>
</dbReference>
<keyword evidence="2 5" id="KW-0863">Zinc-finger</keyword>
<sequence length="982" mass="115354">MTNELNEEEINNRIDLIIIRALLITSNEHQSDPRNVYSDARLQELVIQRILFLCFENVDSETKKLYFSNNGGLGRCTKLLKRTQKAQTCKDCCPDISSSLCEECFRNSEHVIHNHVPGTEKYKLLCHCGDSEVYKNSPPCSMHEIPKNSQSLPEQFILRIRYIIRHLLKYLELLCGDESLLDEHVKDWLLRSENLQQLTDEFKLRGIIYQMEEKGATTNTHRSCLMIFRPENENHEYAYSCVRFANPPGILSEQLLRLHSCGYLCVMYKHTSEDCEALSVKIQQFIHDSLPGSGMYCRFIKVHMLFFMKLSSCLIHLIKDTCLRKSELCDVMSEIVFETSLPEKLFFNTSLWKEIRYNLTYRIVLPSFYSRPGALNFSKFYLQNFYLLYSELLVNNDLNDYLFSLATHFAISKLSFTYLVQNGVLFKILDFISCILNQLGLGRGQSISNVLKKTTAKDINLVYELAAHFNELISLRENRIDDTPEIKSELQRTATRLVQFCIDFDDMEPLTQADIYRENEIPYHKTYNVIRLLHNILASYVNLFLSFDEMGNMIISQFVKIFKIDMQRITANLSPQKAIEKLVTLSDFEKKPFSIFNMSQRLFFDILTECVVKRNLSDELKNTILQDQAFLIFVSQAAMTSLSLEMYFKAGRFINPSNYFRCLLSTYHSPKMVHYLFMQDFNAIQFLISCLTPENFLKYVLFNVFPSIREKTTVYESLSSILSLQELDYTSILQQIFILIYNALTEMRLVGDLEDPDSYFIKRQLIHMLAYEDKTEIYLRKNIYRDRSSFRSSIPRSNMSKFDEILSELSTTVHTPLKKDSKMLNSINLEPGCPFYHLNTIDDKRYTLNKFFLMYVCSTPEFIPPEITELRPEFKGIDDFLFSETFLQFILDCFDKYYRNSELWKNEAPDLFLFIIMILCLILRVSKDRTISDTYRERMLEFFGPQPKLENRRLRDIMETESTEFQSPIVKPMVERFIKLSE</sequence>
<name>A0A0C2M829_THEKT</name>
<comment type="similarity">
    <text evidence="5">Belongs to the E3 ubiquitin-protein ligase UBR1-like family.</text>
</comment>
<keyword evidence="3 5" id="KW-0862">Zinc</keyword>
<proteinExistence type="inferred from homology"/>
<dbReference type="Gene3D" id="2.10.110.30">
    <property type="match status" value="1"/>
</dbReference>
<organism evidence="7 8">
    <name type="scientific">Thelohanellus kitauei</name>
    <name type="common">Myxosporean</name>
    <dbReference type="NCBI Taxonomy" id="669202"/>
    <lineage>
        <taxon>Eukaryota</taxon>
        <taxon>Metazoa</taxon>
        <taxon>Cnidaria</taxon>
        <taxon>Myxozoa</taxon>
        <taxon>Myxosporea</taxon>
        <taxon>Bivalvulida</taxon>
        <taxon>Platysporina</taxon>
        <taxon>Myxobolidae</taxon>
        <taxon>Thelohanellus</taxon>
    </lineage>
</organism>
<dbReference type="EMBL" id="JWZT01004771">
    <property type="protein sequence ID" value="KII63125.1"/>
    <property type="molecule type" value="Genomic_DNA"/>
</dbReference>